<comment type="caution">
    <text evidence="2">The sequence shown here is derived from an EMBL/GenBank/DDBJ whole genome shotgun (WGS) entry which is preliminary data.</text>
</comment>
<keyword evidence="1" id="KW-0812">Transmembrane</keyword>
<dbReference type="EMBL" id="MU558692">
    <property type="protein sequence ID" value="KAI5614454.1"/>
    <property type="molecule type" value="Genomic_DNA"/>
</dbReference>
<reference evidence="2" key="1">
    <citation type="submission" date="2018-07" db="EMBL/GenBank/DDBJ databases">
        <title>Comparative genomics of catfishes provides insights into carnivory and benthic adaptation.</title>
        <authorList>
            <person name="Zhang Y."/>
            <person name="Wang D."/>
            <person name="Peng Z."/>
            <person name="Zheng S."/>
            <person name="Shao F."/>
            <person name="Tao W."/>
        </authorList>
    </citation>
    <scope>NUCLEOTIDE SEQUENCE</scope>
    <source>
        <strain evidence="2">Chongqing</strain>
    </source>
</reference>
<keyword evidence="3" id="KW-1185">Reference proteome</keyword>
<sequence length="223" mass="24429">MSLRMHGTQIPKFLVETSDGGPVPLLRLPSHCGFSMKRARRDVSLVAKYNGCNVAQQGNAYVLPLRASGVVLKVVCPVGRPLTRVSCTPSAMVVNLGVAADRVKLKVKGVWQPIYQAATICGFTLEVIGGGLTLTVPYTSNCWQYEVILCSIYISRYVTGQLFNCFIYLIFFQGAKVILSLQCMDGELTLSCPAVQPSTTTPLLAFMYVSPVCFLMYHLFKSV</sequence>
<keyword evidence="1" id="KW-0472">Membrane</keyword>
<organism evidence="2 3">
    <name type="scientific">Silurus asotus</name>
    <name type="common">Amur catfish</name>
    <name type="synonym">Parasilurus asotus</name>
    <dbReference type="NCBI Taxonomy" id="30991"/>
    <lineage>
        <taxon>Eukaryota</taxon>
        <taxon>Metazoa</taxon>
        <taxon>Chordata</taxon>
        <taxon>Craniata</taxon>
        <taxon>Vertebrata</taxon>
        <taxon>Euteleostomi</taxon>
        <taxon>Actinopterygii</taxon>
        <taxon>Neopterygii</taxon>
        <taxon>Teleostei</taxon>
        <taxon>Ostariophysi</taxon>
        <taxon>Siluriformes</taxon>
        <taxon>Siluridae</taxon>
        <taxon>Silurus</taxon>
    </lineage>
</organism>
<proteinExistence type="predicted"/>
<evidence type="ECO:0000313" key="3">
    <source>
        <dbReference type="Proteomes" id="UP001205998"/>
    </source>
</evidence>
<name>A0AAD5AER8_SILAS</name>
<keyword evidence="1" id="KW-1133">Transmembrane helix</keyword>
<evidence type="ECO:0000256" key="1">
    <source>
        <dbReference type="SAM" id="Phobius"/>
    </source>
</evidence>
<protein>
    <submittedName>
        <fullName evidence="2">Uncharacterized protein</fullName>
    </submittedName>
</protein>
<dbReference type="Proteomes" id="UP001205998">
    <property type="component" value="Unassembled WGS sequence"/>
</dbReference>
<gene>
    <name evidence="2" type="ORF">C0J50_9041</name>
</gene>
<evidence type="ECO:0000313" key="2">
    <source>
        <dbReference type="EMBL" id="KAI5614454.1"/>
    </source>
</evidence>
<feature type="transmembrane region" description="Helical" evidence="1">
    <location>
        <begin position="162"/>
        <end position="181"/>
    </location>
</feature>
<dbReference type="AlphaFoldDB" id="A0AAD5AER8"/>
<accession>A0AAD5AER8</accession>
<feature type="transmembrane region" description="Helical" evidence="1">
    <location>
        <begin position="201"/>
        <end position="220"/>
    </location>
</feature>